<gene>
    <name evidence="1" type="ORF">HNP81_004616</name>
</gene>
<evidence type="ECO:0000313" key="1">
    <source>
        <dbReference type="EMBL" id="MBA9029244.1"/>
    </source>
</evidence>
<comment type="caution">
    <text evidence="1">The sequence shown here is derived from an EMBL/GenBank/DDBJ whole genome shotgun (WGS) entry which is preliminary data.</text>
</comment>
<evidence type="ECO:0000313" key="2">
    <source>
        <dbReference type="Proteomes" id="UP000626697"/>
    </source>
</evidence>
<accession>A0ABR6CWB1</accession>
<organism evidence="1 2">
    <name type="scientific">Peribacillus huizhouensis</name>
    <dbReference type="NCBI Taxonomy" id="1501239"/>
    <lineage>
        <taxon>Bacteria</taxon>
        <taxon>Bacillati</taxon>
        <taxon>Bacillota</taxon>
        <taxon>Bacilli</taxon>
        <taxon>Bacillales</taxon>
        <taxon>Bacillaceae</taxon>
        <taxon>Peribacillus</taxon>
    </lineage>
</organism>
<proteinExistence type="predicted"/>
<sequence>MAQLWFHYALQMNHWVPMFDGIVVLESKDYKVKFSGCPKAFAFRQQLLFTKTIEHK</sequence>
<dbReference type="EMBL" id="JACJHX010000030">
    <property type="protein sequence ID" value="MBA9029244.1"/>
    <property type="molecule type" value="Genomic_DNA"/>
</dbReference>
<protein>
    <submittedName>
        <fullName evidence="1">Uncharacterized protein</fullName>
    </submittedName>
</protein>
<dbReference type="Proteomes" id="UP000626697">
    <property type="component" value="Unassembled WGS sequence"/>
</dbReference>
<name>A0ABR6CWB1_9BACI</name>
<reference evidence="1 2" key="1">
    <citation type="submission" date="2020-08" db="EMBL/GenBank/DDBJ databases">
        <title>Genomic Encyclopedia of Type Strains, Phase IV (KMG-IV): sequencing the most valuable type-strain genomes for metagenomic binning, comparative biology and taxonomic classification.</title>
        <authorList>
            <person name="Goeker M."/>
        </authorList>
    </citation>
    <scope>NUCLEOTIDE SEQUENCE [LARGE SCALE GENOMIC DNA]</scope>
    <source>
        <strain evidence="1 2">DSM 105481</strain>
    </source>
</reference>
<keyword evidence="2" id="KW-1185">Reference proteome</keyword>